<name>A0AAU9TVL2_EUPED</name>
<feature type="chain" id="PRO_5043549721" evidence="1">
    <location>
        <begin position="17"/>
        <end position="141"/>
    </location>
</feature>
<evidence type="ECO:0000256" key="1">
    <source>
        <dbReference type="SAM" id="SignalP"/>
    </source>
</evidence>
<comment type="caution">
    <text evidence="2">The sequence shown here is derived from an EMBL/GenBank/DDBJ whole genome shotgun (WGS) entry which is preliminary data.</text>
</comment>
<protein>
    <submittedName>
        <fullName evidence="2">Uncharacterized protein</fullName>
    </submittedName>
</protein>
<sequence length="141" mass="15083">MFKLTILCAFLAAASATPCFIAPLSYSSNILAPATTALSSYPRSVVYSSPYISSESYAYSSPLGYSHFIKKRSAPVAVSSYITPSAYFAPAAYASAPLATYTAAPYGRPFFSSTYTVPASHISTPVISSSPFFYNAQYIKK</sequence>
<evidence type="ECO:0000313" key="2">
    <source>
        <dbReference type="EMBL" id="CAH2091156.1"/>
    </source>
</evidence>
<organism evidence="2 3">
    <name type="scientific">Euphydryas editha</name>
    <name type="common">Edith's checkerspot</name>
    <dbReference type="NCBI Taxonomy" id="104508"/>
    <lineage>
        <taxon>Eukaryota</taxon>
        <taxon>Metazoa</taxon>
        <taxon>Ecdysozoa</taxon>
        <taxon>Arthropoda</taxon>
        <taxon>Hexapoda</taxon>
        <taxon>Insecta</taxon>
        <taxon>Pterygota</taxon>
        <taxon>Neoptera</taxon>
        <taxon>Endopterygota</taxon>
        <taxon>Lepidoptera</taxon>
        <taxon>Glossata</taxon>
        <taxon>Ditrysia</taxon>
        <taxon>Papilionoidea</taxon>
        <taxon>Nymphalidae</taxon>
        <taxon>Nymphalinae</taxon>
        <taxon>Euphydryas</taxon>
    </lineage>
</organism>
<gene>
    <name evidence="2" type="ORF">EEDITHA_LOCUS7043</name>
</gene>
<accession>A0AAU9TVL2</accession>
<keyword evidence="1" id="KW-0732">Signal</keyword>
<keyword evidence="3" id="KW-1185">Reference proteome</keyword>
<dbReference type="AlphaFoldDB" id="A0AAU9TVL2"/>
<proteinExistence type="predicted"/>
<reference evidence="2" key="1">
    <citation type="submission" date="2022-03" db="EMBL/GenBank/DDBJ databases">
        <authorList>
            <person name="Tunstrom K."/>
        </authorList>
    </citation>
    <scope>NUCLEOTIDE SEQUENCE</scope>
</reference>
<evidence type="ECO:0000313" key="3">
    <source>
        <dbReference type="Proteomes" id="UP001153954"/>
    </source>
</evidence>
<dbReference type="Proteomes" id="UP001153954">
    <property type="component" value="Unassembled WGS sequence"/>
</dbReference>
<dbReference type="EMBL" id="CAKOGL010000010">
    <property type="protein sequence ID" value="CAH2091156.1"/>
    <property type="molecule type" value="Genomic_DNA"/>
</dbReference>
<feature type="signal peptide" evidence="1">
    <location>
        <begin position="1"/>
        <end position="16"/>
    </location>
</feature>